<protein>
    <recommendedName>
        <fullName evidence="3">DGQHR domain-containing protein</fullName>
    </recommendedName>
</protein>
<gene>
    <name evidence="1" type="ORF">CHR53_15640</name>
</gene>
<dbReference type="KEGG" id="nmk:CHR53_15640"/>
<dbReference type="RefSeq" id="WP_127487342.1">
    <property type="nucleotide sequence ID" value="NZ_CP022572.1"/>
</dbReference>
<dbReference type="Pfam" id="PF14072">
    <property type="entry name" value="DndB"/>
    <property type="match status" value="1"/>
</dbReference>
<dbReference type="EMBL" id="CP022572">
    <property type="protein sequence ID" value="AZU62583.1"/>
    <property type="molecule type" value="Genomic_DNA"/>
</dbReference>
<dbReference type="CDD" id="cd16414">
    <property type="entry name" value="dndB_like"/>
    <property type="match status" value="1"/>
</dbReference>
<sequence length="365" mass="42426">MSNHDFRTIIGGMNYNQFGKKVLATQIRFSTLEAIFEVDPEVQRKLDPQRRSEIREFILKSLRGKDFYFSPFIFSARGALTQTKQGWALEPGAKLYILDGQHRESAFASALNHLHSQKETAEETENDKEAQKIQGYIDKLREYPVAMQIYLNLTQQEERQLFTDINTERKEAHNGLIMQYDHRDAYTKLTRKVAKQLQDQFEIERELSRLSIQNSAVTSLTTMRKCLLAMFEGNLSVKKGEANFGNYQLEEVAAIATAFFQSWLQIFPKQLANRKKFVSGLTGIQVALAYAIYHYTKKHSIRHLEAIQQLRSLKKYCTWKHDDPLFIHLYDTTTRRIKHHSSTTAIQKTAFKFLDILDKERNGST</sequence>
<evidence type="ECO:0000313" key="1">
    <source>
        <dbReference type="EMBL" id="AZU62583.1"/>
    </source>
</evidence>
<dbReference type="OrthoDB" id="2439680at2"/>
<keyword evidence="2" id="KW-1185">Reference proteome</keyword>
<proteinExistence type="predicted"/>
<dbReference type="Proteomes" id="UP000282892">
    <property type="component" value="Chromosome"/>
</dbReference>
<evidence type="ECO:0000313" key="2">
    <source>
        <dbReference type="Proteomes" id="UP000282892"/>
    </source>
</evidence>
<dbReference type="InterPro" id="IPR017601">
    <property type="entry name" value="DGQHR-contain_dom"/>
</dbReference>
<dbReference type="STRING" id="1193713.GCA_001636315_05563"/>
<evidence type="ECO:0008006" key="3">
    <source>
        <dbReference type="Google" id="ProtNLM"/>
    </source>
</evidence>
<reference evidence="1 2" key="1">
    <citation type="submission" date="2017-07" db="EMBL/GenBank/DDBJ databases">
        <title>The complete genome sequence of Bacillus mesonae strain H20-5, an efficient strain improving plant abiotic stress resistance.</title>
        <authorList>
            <person name="Kim S.Y."/>
            <person name="Song H."/>
            <person name="Sang M.K."/>
            <person name="Weon H.-Y."/>
            <person name="Song J."/>
        </authorList>
    </citation>
    <scope>NUCLEOTIDE SEQUENCE [LARGE SCALE GENOMIC DNA]</scope>
    <source>
        <strain evidence="1 2">H20-5</strain>
    </source>
</reference>
<dbReference type="NCBIfam" id="TIGR03187">
    <property type="entry name" value="DGQHR"/>
    <property type="match status" value="1"/>
</dbReference>
<dbReference type="AlphaFoldDB" id="A0A3T0HZV4"/>
<dbReference type="InterPro" id="IPR017642">
    <property type="entry name" value="DNA_S_mod_DndB"/>
</dbReference>
<name>A0A3T0HZV4_9BACI</name>
<organism evidence="1 2">
    <name type="scientific">Neobacillus mesonae</name>
    <dbReference type="NCBI Taxonomy" id="1193713"/>
    <lineage>
        <taxon>Bacteria</taxon>
        <taxon>Bacillati</taxon>
        <taxon>Bacillota</taxon>
        <taxon>Bacilli</taxon>
        <taxon>Bacillales</taxon>
        <taxon>Bacillaceae</taxon>
        <taxon>Neobacillus</taxon>
    </lineage>
</organism>
<accession>A0A3T0HZV4</accession>